<feature type="transmembrane region" description="Helical" evidence="1">
    <location>
        <begin position="57"/>
        <end position="74"/>
    </location>
</feature>
<dbReference type="AlphaFoldDB" id="A0A7X2MSZ0"/>
<evidence type="ECO:0000256" key="1">
    <source>
        <dbReference type="SAM" id="Phobius"/>
    </source>
</evidence>
<feature type="non-terminal residue" evidence="2">
    <location>
        <position position="83"/>
    </location>
</feature>
<proteinExistence type="predicted"/>
<keyword evidence="1" id="KW-0472">Membrane</keyword>
<comment type="caution">
    <text evidence="2">The sequence shown here is derived from an EMBL/GenBank/DDBJ whole genome shotgun (WGS) entry which is preliminary data.</text>
</comment>
<keyword evidence="1" id="KW-0812">Transmembrane</keyword>
<evidence type="ECO:0000313" key="3">
    <source>
        <dbReference type="Proteomes" id="UP000461948"/>
    </source>
</evidence>
<protein>
    <submittedName>
        <fullName evidence="2">Sugar ABC transporter permease</fullName>
    </submittedName>
</protein>
<name>A0A7X2MSZ0_ENTAG</name>
<sequence length="83" mass="9324">MQVHGITVQDKDQGVAISSDENLVTAKRPRRHATSGALLALLPGFGQFYHRQWAKGLCFLILLSSFTGVFHDFLREGFWGLYT</sequence>
<accession>A0A7X2MSZ0</accession>
<organism evidence="2 3">
    <name type="scientific">Enterobacter agglomerans</name>
    <name type="common">Erwinia herbicola</name>
    <name type="synonym">Pantoea agglomerans</name>
    <dbReference type="NCBI Taxonomy" id="549"/>
    <lineage>
        <taxon>Bacteria</taxon>
        <taxon>Pseudomonadati</taxon>
        <taxon>Pseudomonadota</taxon>
        <taxon>Gammaproteobacteria</taxon>
        <taxon>Enterobacterales</taxon>
        <taxon>Erwiniaceae</taxon>
        <taxon>Pantoea</taxon>
        <taxon>Pantoea agglomerans group</taxon>
    </lineage>
</organism>
<dbReference type="EMBL" id="WKLC01002037">
    <property type="protein sequence ID" value="MSE18725.1"/>
    <property type="molecule type" value="Genomic_DNA"/>
</dbReference>
<reference evidence="2 3" key="1">
    <citation type="submission" date="2019-11" db="EMBL/GenBank/DDBJ databases">
        <title>Draft Genome Sequence of Plant Growth-Promoting Rhizosphere-Associated Bacteria.</title>
        <authorList>
            <person name="Vasilyev I.Y."/>
            <person name="Radchenko V."/>
            <person name="Ilnitskaya E.V."/>
        </authorList>
    </citation>
    <scope>NUCLEOTIDE SEQUENCE [LARGE SCALE GENOMIC DNA]</scope>
    <source>
        <strain evidence="2 3">VRA_MhP_f</strain>
    </source>
</reference>
<keyword evidence="1" id="KW-1133">Transmembrane helix</keyword>
<dbReference type="Proteomes" id="UP000461948">
    <property type="component" value="Unassembled WGS sequence"/>
</dbReference>
<gene>
    <name evidence="2" type="ORF">GKC49_27610</name>
</gene>
<evidence type="ECO:0000313" key="2">
    <source>
        <dbReference type="EMBL" id="MSE18725.1"/>
    </source>
</evidence>